<evidence type="ECO:0008006" key="8">
    <source>
        <dbReference type="Google" id="ProtNLM"/>
    </source>
</evidence>
<name>A0A3P6TZF0_CYLGO</name>
<keyword evidence="3 5" id="KW-1133">Transmembrane helix</keyword>
<dbReference type="Pfam" id="PF01925">
    <property type="entry name" value="TauE"/>
    <property type="match status" value="1"/>
</dbReference>
<evidence type="ECO:0000313" key="6">
    <source>
        <dbReference type="EMBL" id="VDK84180.1"/>
    </source>
</evidence>
<dbReference type="AlphaFoldDB" id="A0A3P6TZF0"/>
<feature type="transmembrane region" description="Helical" evidence="5">
    <location>
        <begin position="155"/>
        <end position="188"/>
    </location>
</feature>
<keyword evidence="4 5" id="KW-0472">Membrane</keyword>
<dbReference type="Proteomes" id="UP000271889">
    <property type="component" value="Unassembled WGS sequence"/>
</dbReference>
<feature type="transmembrane region" description="Helical" evidence="5">
    <location>
        <begin position="104"/>
        <end position="122"/>
    </location>
</feature>
<evidence type="ECO:0000256" key="5">
    <source>
        <dbReference type="SAM" id="Phobius"/>
    </source>
</evidence>
<dbReference type="InterPro" id="IPR002781">
    <property type="entry name" value="TM_pro_TauE-like"/>
</dbReference>
<organism evidence="6 7">
    <name type="scientific">Cylicostephanus goldi</name>
    <name type="common">Nematode worm</name>
    <dbReference type="NCBI Taxonomy" id="71465"/>
    <lineage>
        <taxon>Eukaryota</taxon>
        <taxon>Metazoa</taxon>
        <taxon>Ecdysozoa</taxon>
        <taxon>Nematoda</taxon>
        <taxon>Chromadorea</taxon>
        <taxon>Rhabditida</taxon>
        <taxon>Rhabditina</taxon>
        <taxon>Rhabditomorpha</taxon>
        <taxon>Strongyloidea</taxon>
        <taxon>Strongylidae</taxon>
        <taxon>Cylicostephanus</taxon>
    </lineage>
</organism>
<dbReference type="InterPro" id="IPR051598">
    <property type="entry name" value="TSUP/Inactive_protease-like"/>
</dbReference>
<evidence type="ECO:0000256" key="2">
    <source>
        <dbReference type="ARBA" id="ARBA00022692"/>
    </source>
</evidence>
<reference evidence="6 7" key="1">
    <citation type="submission" date="2018-11" db="EMBL/GenBank/DDBJ databases">
        <authorList>
            <consortium name="Pathogen Informatics"/>
        </authorList>
    </citation>
    <scope>NUCLEOTIDE SEQUENCE [LARGE SCALE GENOMIC DNA]</scope>
</reference>
<feature type="transmembrane region" description="Helical" evidence="5">
    <location>
        <begin position="219"/>
        <end position="238"/>
    </location>
</feature>
<evidence type="ECO:0000256" key="1">
    <source>
        <dbReference type="ARBA" id="ARBA00004141"/>
    </source>
</evidence>
<feature type="transmembrane region" description="Helical" evidence="5">
    <location>
        <begin position="250"/>
        <end position="268"/>
    </location>
</feature>
<keyword evidence="2 5" id="KW-0812">Transmembrane</keyword>
<dbReference type="GO" id="GO:0016020">
    <property type="term" value="C:membrane"/>
    <property type="evidence" value="ECO:0007669"/>
    <property type="project" value="UniProtKB-SubCell"/>
</dbReference>
<dbReference type="PANTHER" id="PTHR43701:SF2">
    <property type="entry name" value="MEMBRANE TRANSPORTER PROTEIN YJNA-RELATED"/>
    <property type="match status" value="1"/>
</dbReference>
<dbReference type="PANTHER" id="PTHR43701">
    <property type="entry name" value="MEMBRANE TRANSPORTER PROTEIN MJ0441-RELATED"/>
    <property type="match status" value="1"/>
</dbReference>
<protein>
    <recommendedName>
        <fullName evidence="8">Membrane transporter protein</fullName>
    </recommendedName>
</protein>
<gene>
    <name evidence="6" type="ORF">CGOC_LOCUS8240</name>
</gene>
<feature type="transmembrane region" description="Helical" evidence="5">
    <location>
        <begin position="7"/>
        <end position="36"/>
    </location>
</feature>
<feature type="transmembrane region" description="Helical" evidence="5">
    <location>
        <begin position="194"/>
        <end position="212"/>
    </location>
</feature>
<dbReference type="EMBL" id="UYRV01029938">
    <property type="protein sequence ID" value="VDK84180.1"/>
    <property type="molecule type" value="Genomic_DNA"/>
</dbReference>
<accession>A0A3P6TZF0</accession>
<feature type="transmembrane region" description="Helical" evidence="5">
    <location>
        <begin position="48"/>
        <end position="67"/>
    </location>
</feature>
<evidence type="ECO:0000256" key="4">
    <source>
        <dbReference type="ARBA" id="ARBA00023136"/>
    </source>
</evidence>
<evidence type="ECO:0000256" key="3">
    <source>
        <dbReference type="ARBA" id="ARBA00022989"/>
    </source>
</evidence>
<comment type="subcellular location">
    <subcellularLocation>
        <location evidence="1">Membrane</location>
        <topology evidence="1">Multi-pass membrane protein</topology>
    </subcellularLocation>
</comment>
<evidence type="ECO:0000313" key="7">
    <source>
        <dbReference type="Proteomes" id="UP000271889"/>
    </source>
</evidence>
<proteinExistence type="predicted"/>
<sequence>MSMMESLFNILFSLCCGFGTGTLSGLLGIGGGMIMVPLFCLVFNMSPLSATATSLFVIILTSVFGTITHLYHKTCLLRIGLITGLSGAPVAFFSARIARYTPNWLIVLVTALIIMYSAIHMLKGTDIFGKYTENNKHSHIKQTSSWQHMSSLRTAVLSSIIGLIAGFFSGFSGVGGGFIMVPFFVNFLQMDMKMTSGTSLLAILFIAVTGSIQRALFGHIAFLPGLNMGIAAIPGAILGSHLVRKVPERTLKIVFSCLLIICAIMLIGKQVIH</sequence>
<keyword evidence="7" id="KW-1185">Reference proteome</keyword>